<dbReference type="PANTHER" id="PTHR43772:SF2">
    <property type="entry name" value="PUTATIVE (AFU_ORTHOLOGUE AFUA_2G04480)-RELATED"/>
    <property type="match status" value="1"/>
</dbReference>
<evidence type="ECO:0000256" key="1">
    <source>
        <dbReference type="ARBA" id="ARBA00022651"/>
    </source>
</evidence>
<organism evidence="4 5">
    <name type="scientific">Sphingomonas humi</name>
    <dbReference type="NCBI Taxonomy" id="335630"/>
    <lineage>
        <taxon>Bacteria</taxon>
        <taxon>Pseudomonadati</taxon>
        <taxon>Pseudomonadota</taxon>
        <taxon>Alphaproteobacteria</taxon>
        <taxon>Sphingomonadales</taxon>
        <taxon>Sphingomonadaceae</taxon>
        <taxon>Sphingomonas</taxon>
    </lineage>
</organism>
<comment type="caution">
    <text evidence="4">The sequence shown here is derived from an EMBL/GenBank/DDBJ whole genome shotgun (WGS) entry which is preliminary data.</text>
</comment>
<dbReference type="Pfam" id="PF24793">
    <property type="entry name" value="GINT1_N"/>
    <property type="match status" value="1"/>
</dbReference>
<keyword evidence="5" id="KW-1185">Reference proteome</keyword>
<accession>A0ABP7SA50</accession>
<dbReference type="EMBL" id="BAAAZD010000002">
    <property type="protein sequence ID" value="GAA4008848.1"/>
    <property type="molecule type" value="Genomic_DNA"/>
</dbReference>
<dbReference type="Gene3D" id="2.115.10.20">
    <property type="entry name" value="Glycosyl hydrolase domain, family 43"/>
    <property type="match status" value="1"/>
</dbReference>
<feature type="domain" description="Glucosamine inositolphosphorylceramide transferase 1 N-terminal" evidence="3">
    <location>
        <begin position="44"/>
        <end position="270"/>
    </location>
</feature>
<keyword evidence="1" id="KW-0624">Polysaccharide degradation</keyword>
<keyword evidence="1" id="KW-0858">Xylan degradation</keyword>
<gene>
    <name evidence="4" type="ORF">GCM10022211_23200</name>
</gene>
<protein>
    <recommendedName>
        <fullName evidence="3">Glucosamine inositolphosphorylceramide transferase 1 N-terminal domain-containing protein</fullName>
    </recommendedName>
</protein>
<evidence type="ECO:0000259" key="3">
    <source>
        <dbReference type="Pfam" id="PF24793"/>
    </source>
</evidence>
<dbReference type="PANTHER" id="PTHR43772">
    <property type="entry name" value="ENDO-1,4-BETA-XYLANASE"/>
    <property type="match status" value="1"/>
</dbReference>
<dbReference type="Proteomes" id="UP001501310">
    <property type="component" value="Unassembled WGS sequence"/>
</dbReference>
<dbReference type="InterPro" id="IPR056442">
    <property type="entry name" value="GINT1_N"/>
</dbReference>
<dbReference type="SUPFAM" id="SSF75005">
    <property type="entry name" value="Arabinanase/levansucrase/invertase"/>
    <property type="match status" value="1"/>
</dbReference>
<evidence type="ECO:0000313" key="4">
    <source>
        <dbReference type="EMBL" id="GAA4008848.1"/>
    </source>
</evidence>
<keyword evidence="2" id="KW-0119">Carbohydrate metabolism</keyword>
<dbReference type="RefSeq" id="WP_344710489.1">
    <property type="nucleotide sequence ID" value="NZ_BAAAZD010000002.1"/>
</dbReference>
<evidence type="ECO:0000313" key="5">
    <source>
        <dbReference type="Proteomes" id="UP001501310"/>
    </source>
</evidence>
<sequence>MRGRVWNMAVLETGDDPLHISGAKELALFSSRTIRWRPRSVHTQADPFLFVHDGWLYLFHEVQETGRLGHIAARRTRDLSAFEDLGPVLSAPHHLSYPQVFADGDDLYMLPETGSQKEVALYRFDRFPGGLTRHKLLLEGAWYDSTIVRREGRWWLFTSNDAQELHLFSAESLDSPFVTHPANPISRDPKYARNGGAFIELDGHLHRLAQDGSTTYGSNLAALRVEELSLETYRETLVRDRLFDRSKAWRAQGAHHLSHARFAGRNVVAVDGLQYDYLVNKLLALGLRWLR</sequence>
<reference evidence="5" key="1">
    <citation type="journal article" date="2019" name="Int. J. Syst. Evol. Microbiol.">
        <title>The Global Catalogue of Microorganisms (GCM) 10K type strain sequencing project: providing services to taxonomists for standard genome sequencing and annotation.</title>
        <authorList>
            <consortium name="The Broad Institute Genomics Platform"/>
            <consortium name="The Broad Institute Genome Sequencing Center for Infectious Disease"/>
            <person name="Wu L."/>
            <person name="Ma J."/>
        </authorList>
    </citation>
    <scope>NUCLEOTIDE SEQUENCE [LARGE SCALE GENOMIC DNA]</scope>
    <source>
        <strain evidence="5">JCM 16603</strain>
    </source>
</reference>
<dbReference type="InterPro" id="IPR023296">
    <property type="entry name" value="Glyco_hydro_beta-prop_sf"/>
</dbReference>
<evidence type="ECO:0000256" key="2">
    <source>
        <dbReference type="ARBA" id="ARBA00023277"/>
    </source>
</evidence>
<proteinExistence type="predicted"/>
<name>A0ABP7SA50_9SPHN</name>
<dbReference type="InterPro" id="IPR052176">
    <property type="entry name" value="Glycosyl_Hydrlase_43_Enz"/>
</dbReference>